<evidence type="ECO:0000313" key="9">
    <source>
        <dbReference type="Proteomes" id="UP000182149"/>
    </source>
</evidence>
<dbReference type="GO" id="GO:0042158">
    <property type="term" value="P:lipoprotein biosynthetic process"/>
    <property type="evidence" value="ECO:0007669"/>
    <property type="project" value="UniProtKB-UniRule"/>
</dbReference>
<keyword evidence="2 7" id="KW-1003">Cell membrane</keyword>
<accession>A0A1L8QVC1</accession>
<comment type="similarity">
    <text evidence="1 7">Belongs to the Lgt family.</text>
</comment>
<keyword evidence="3 7" id="KW-0808">Transferase</keyword>
<sequence length="274" mass="31728">MINRVAFDLFGIEIYWYALIIVFGIVVAMWLSTRESIRVNLKPDDVSDFMLVGLPVAFIGARLYYVLFNIGPYLEEPMQIFNLRSGGLAIYGGLIAGGIWLYFFCQRNFISPWTFLDIATPNILLAQGIGRWGNFMNHEAYGGKTTRAFLESLYLPNFIIENMNIDGAYRQPTFLYESLWNFLGFIVLILLRKQKNLFKQGEIAIAYVIWYSFGRFWIEGMRTDSLYLVGDIRVSQVLSLVLFFGGWAVLIWRRKTNPNLKFYNRSYGPNESLI</sequence>
<evidence type="ECO:0000256" key="7">
    <source>
        <dbReference type="HAMAP-Rule" id="MF_01147"/>
    </source>
</evidence>
<comment type="pathway">
    <text evidence="7">Protein modification; lipoprotein biosynthesis (diacylglyceryl transfer).</text>
</comment>
<evidence type="ECO:0000256" key="3">
    <source>
        <dbReference type="ARBA" id="ARBA00022679"/>
    </source>
</evidence>
<comment type="subcellular location">
    <subcellularLocation>
        <location evidence="7">Cell membrane</location>
        <topology evidence="7">Multi-pass membrane protein</topology>
    </subcellularLocation>
</comment>
<protein>
    <recommendedName>
        <fullName evidence="7">Phosphatidylglycerol--prolipoprotein diacylglyceryl transferase</fullName>
        <ecNumber evidence="7">2.5.1.145</ecNumber>
    </recommendedName>
</protein>
<dbReference type="STRING" id="328396.RU93_GL001453"/>
<dbReference type="GO" id="GO:0005886">
    <property type="term" value="C:plasma membrane"/>
    <property type="evidence" value="ECO:0007669"/>
    <property type="project" value="UniProtKB-SubCell"/>
</dbReference>
<proteinExistence type="inferred from homology"/>
<keyword evidence="4 7" id="KW-0812">Transmembrane</keyword>
<dbReference type="Pfam" id="PF01790">
    <property type="entry name" value="LGT"/>
    <property type="match status" value="1"/>
</dbReference>
<evidence type="ECO:0000256" key="6">
    <source>
        <dbReference type="ARBA" id="ARBA00023136"/>
    </source>
</evidence>
<feature type="transmembrane region" description="Helical" evidence="7">
    <location>
        <begin position="173"/>
        <end position="191"/>
    </location>
</feature>
<dbReference type="EC" id="2.5.1.145" evidence="7"/>
<dbReference type="UniPathway" id="UPA00664"/>
<dbReference type="PANTHER" id="PTHR30589:SF0">
    <property type="entry name" value="PHOSPHATIDYLGLYCEROL--PROLIPOPROTEIN DIACYLGLYCERYL TRANSFERASE"/>
    <property type="match status" value="1"/>
</dbReference>
<keyword evidence="6 7" id="KW-0472">Membrane</keyword>
<dbReference type="AlphaFoldDB" id="A0A1L8QVC1"/>
<evidence type="ECO:0000256" key="4">
    <source>
        <dbReference type="ARBA" id="ARBA00022692"/>
    </source>
</evidence>
<feature type="transmembrane region" description="Helical" evidence="7">
    <location>
        <begin position="232"/>
        <end position="252"/>
    </location>
</feature>
<evidence type="ECO:0000256" key="5">
    <source>
        <dbReference type="ARBA" id="ARBA00022989"/>
    </source>
</evidence>
<comment type="catalytic activity">
    <reaction evidence="7">
        <text>L-cysteinyl-[prolipoprotein] + a 1,2-diacyl-sn-glycero-3-phospho-(1'-sn-glycerol) = an S-1,2-diacyl-sn-glyceryl-L-cysteinyl-[prolipoprotein] + sn-glycerol 1-phosphate + H(+)</text>
        <dbReference type="Rhea" id="RHEA:56712"/>
        <dbReference type="Rhea" id="RHEA-COMP:14679"/>
        <dbReference type="Rhea" id="RHEA-COMP:14680"/>
        <dbReference type="ChEBI" id="CHEBI:15378"/>
        <dbReference type="ChEBI" id="CHEBI:29950"/>
        <dbReference type="ChEBI" id="CHEBI:57685"/>
        <dbReference type="ChEBI" id="CHEBI:64716"/>
        <dbReference type="ChEBI" id="CHEBI:140658"/>
        <dbReference type="EC" id="2.5.1.145"/>
    </reaction>
</comment>
<comment type="function">
    <text evidence="7">Catalyzes the transfer of the diacylglyceryl group from phosphatidylglycerol to the sulfhydryl group of the N-terminal cysteine of a prolipoprotein, the first step in the formation of mature lipoproteins.</text>
</comment>
<dbReference type="NCBIfam" id="TIGR00544">
    <property type="entry name" value="lgt"/>
    <property type="match status" value="1"/>
</dbReference>
<gene>
    <name evidence="7" type="primary">lgt</name>
    <name evidence="8" type="ORF">RU93_GL001453</name>
</gene>
<dbReference type="InterPro" id="IPR001640">
    <property type="entry name" value="Lgt"/>
</dbReference>
<feature type="transmembrane region" description="Helical" evidence="7">
    <location>
        <begin position="12"/>
        <end position="31"/>
    </location>
</feature>
<keyword evidence="9" id="KW-1185">Reference proteome</keyword>
<keyword evidence="8" id="KW-0449">Lipoprotein</keyword>
<name>A0A1L8QVC1_9ENTE</name>
<dbReference type="PROSITE" id="PS01311">
    <property type="entry name" value="LGT"/>
    <property type="match status" value="1"/>
</dbReference>
<dbReference type="PANTHER" id="PTHR30589">
    <property type="entry name" value="PROLIPOPROTEIN DIACYLGLYCERYL TRANSFERASE"/>
    <property type="match status" value="1"/>
</dbReference>
<dbReference type="EMBL" id="JXKD01000003">
    <property type="protein sequence ID" value="OJG11458.1"/>
    <property type="molecule type" value="Genomic_DNA"/>
</dbReference>
<dbReference type="RefSeq" id="WP_071874199.1">
    <property type="nucleotide sequence ID" value="NZ_JBHSHF010000014.1"/>
</dbReference>
<dbReference type="HAMAP" id="MF_01147">
    <property type="entry name" value="Lgt"/>
    <property type="match status" value="1"/>
</dbReference>
<organism evidence="8 9">
    <name type="scientific">Enterococcus aquimarinus</name>
    <dbReference type="NCBI Taxonomy" id="328396"/>
    <lineage>
        <taxon>Bacteria</taxon>
        <taxon>Bacillati</taxon>
        <taxon>Bacillota</taxon>
        <taxon>Bacilli</taxon>
        <taxon>Lactobacillales</taxon>
        <taxon>Enterococcaceae</taxon>
        <taxon>Enterococcus</taxon>
    </lineage>
</organism>
<feature type="transmembrane region" description="Helical" evidence="7">
    <location>
        <begin position="86"/>
        <end position="104"/>
    </location>
</feature>
<dbReference type="GO" id="GO:0008961">
    <property type="term" value="F:phosphatidylglycerol-prolipoprotein diacylglyceryl transferase activity"/>
    <property type="evidence" value="ECO:0007669"/>
    <property type="project" value="UniProtKB-UniRule"/>
</dbReference>
<dbReference type="OrthoDB" id="871140at2"/>
<dbReference type="Proteomes" id="UP000182149">
    <property type="component" value="Unassembled WGS sequence"/>
</dbReference>
<comment type="caution">
    <text evidence="8">The sequence shown here is derived from an EMBL/GenBank/DDBJ whole genome shotgun (WGS) entry which is preliminary data.</text>
</comment>
<feature type="transmembrane region" description="Helical" evidence="7">
    <location>
        <begin position="51"/>
        <end position="74"/>
    </location>
</feature>
<evidence type="ECO:0000313" key="8">
    <source>
        <dbReference type="EMBL" id="OJG11458.1"/>
    </source>
</evidence>
<evidence type="ECO:0000256" key="2">
    <source>
        <dbReference type="ARBA" id="ARBA00022475"/>
    </source>
</evidence>
<feature type="binding site" evidence="7">
    <location>
        <position position="131"/>
    </location>
    <ligand>
        <name>a 1,2-diacyl-sn-glycero-3-phospho-(1'-sn-glycerol)</name>
        <dbReference type="ChEBI" id="CHEBI:64716"/>
    </ligand>
</feature>
<reference evidence="8 9" key="1">
    <citation type="submission" date="2014-12" db="EMBL/GenBank/DDBJ databases">
        <title>Draft genome sequences of 29 type strains of Enterococci.</title>
        <authorList>
            <person name="Zhong Z."/>
            <person name="Sun Z."/>
            <person name="Liu W."/>
            <person name="Zhang W."/>
            <person name="Zhang H."/>
        </authorList>
    </citation>
    <scope>NUCLEOTIDE SEQUENCE [LARGE SCALE GENOMIC DNA]</scope>
    <source>
        <strain evidence="8 9">DSM 17690</strain>
    </source>
</reference>
<feature type="transmembrane region" description="Helical" evidence="7">
    <location>
        <begin position="203"/>
        <end position="220"/>
    </location>
</feature>
<keyword evidence="5 7" id="KW-1133">Transmembrane helix</keyword>
<evidence type="ECO:0000256" key="1">
    <source>
        <dbReference type="ARBA" id="ARBA00007150"/>
    </source>
</evidence>